<dbReference type="InterPro" id="IPR050188">
    <property type="entry name" value="RluA_PseudoU_synthase"/>
</dbReference>
<dbReference type="PANTHER" id="PTHR21600">
    <property type="entry name" value="MITOCHONDRIAL RNA PSEUDOURIDINE SYNTHASE"/>
    <property type="match status" value="1"/>
</dbReference>
<dbReference type="GO" id="GO:0003723">
    <property type="term" value="F:RNA binding"/>
    <property type="evidence" value="ECO:0007669"/>
    <property type="project" value="InterPro"/>
</dbReference>
<feature type="domain" description="Pseudouridine synthase RsuA/RluA-like" evidence="9">
    <location>
        <begin position="140"/>
        <end position="286"/>
    </location>
</feature>
<dbReference type="Gene3D" id="3.30.2350.10">
    <property type="entry name" value="Pseudouridine synthase"/>
    <property type="match status" value="1"/>
</dbReference>
<evidence type="ECO:0000256" key="6">
    <source>
        <dbReference type="ARBA" id="ARBA00072682"/>
    </source>
</evidence>
<dbReference type="NCBIfam" id="TIGR00005">
    <property type="entry name" value="rluA_subfam"/>
    <property type="match status" value="1"/>
</dbReference>
<dbReference type="GO" id="GO:0000455">
    <property type="term" value="P:enzyme-directed rRNA pseudouridine synthesis"/>
    <property type="evidence" value="ECO:0007669"/>
    <property type="project" value="TreeGrafter"/>
</dbReference>
<evidence type="ECO:0000256" key="4">
    <source>
        <dbReference type="ARBA" id="ARBA00023235"/>
    </source>
</evidence>
<feature type="compositionally biased region" description="Polar residues" evidence="8">
    <location>
        <begin position="349"/>
        <end position="358"/>
    </location>
</feature>
<evidence type="ECO:0000256" key="5">
    <source>
        <dbReference type="ARBA" id="ARBA00057241"/>
    </source>
</evidence>
<gene>
    <name evidence="10" type="ORF">PACLA_8A084035</name>
</gene>
<dbReference type="Proteomes" id="UP001152795">
    <property type="component" value="Unassembled WGS sequence"/>
</dbReference>
<evidence type="ECO:0000256" key="7">
    <source>
        <dbReference type="ARBA" id="ARBA00080257"/>
    </source>
</evidence>
<evidence type="ECO:0000256" key="8">
    <source>
        <dbReference type="SAM" id="MobiDB-lite"/>
    </source>
</evidence>
<evidence type="ECO:0000256" key="1">
    <source>
        <dbReference type="ARBA" id="ARBA00010876"/>
    </source>
</evidence>
<dbReference type="AlphaFoldDB" id="A0A6S7GV36"/>
<dbReference type="InterPro" id="IPR006224">
    <property type="entry name" value="PsdUridine_synth_RluA-like_CS"/>
</dbReference>
<sequence>MADDLNAKKRKKEENLEKNPKRRKTVSRKKPGFDKDIFKETEYYVKDGLRYVKPYPFTFTTYCKGRWLRRKLIDVLSQEFQSETTEYYRKAIENGNITVNGAQTKEDVILKDNDIISHKVHRHEPPVTAEPIQIISETEDVVVVNKPPSIPIHPCGRYRHNTLVFLLGREFGLTNLYTIHRIDRLTSGIVMFAKSLKKAQELEKQLRGHELQKEYVCRVQGEFPSEEIDCNEPIAVVSHKVGVCRVHKDGKLCRTVFTRESFDGTSSIVKCQPYTGRMHQIRVHLQWLGYPIVDDPIYNHDSWGLDRGKGGVDEDKAWKVIESIATSLRKNDAGLHSQSNSQRSPTSSKGKTTETTLSSLDCGTKLRKSESLENETNTCDELKLVTMSELSSIETRQEKGVVIQTDMKDDELKTASYKGRTTTSVGNCDTCDELKLVTMSELSSIETRQEKGVVIQTDMKDDELKTASYKGRTTTSVGNCDTCDELKLVTMSELSSSETRQEKGVVIQTDMKGDELKTASYKGRTTTSVENCDTCDEKVSAVKKEEGTNTENEVKDKTNIENSCRGMSCGNEDVVDEIHPSGEKKVPGCTECRIHRRDPTPAELTMCLHAAVYKGPDWEFRCPWPAWALSNMDSQTTD</sequence>
<evidence type="ECO:0000256" key="2">
    <source>
        <dbReference type="ARBA" id="ARBA00022553"/>
    </source>
</evidence>
<feature type="region of interest" description="Disordered" evidence="8">
    <location>
        <begin position="331"/>
        <end position="358"/>
    </location>
</feature>
<dbReference type="GO" id="GO:0009982">
    <property type="term" value="F:pseudouridine synthase activity"/>
    <property type="evidence" value="ECO:0007669"/>
    <property type="project" value="InterPro"/>
</dbReference>
<keyword evidence="4" id="KW-0413">Isomerase</keyword>
<keyword evidence="2" id="KW-0597">Phosphoprotein</keyword>
<name>A0A6S7GV36_PARCT</name>
<dbReference type="OrthoDB" id="424794at2759"/>
<dbReference type="InterPro" id="IPR006225">
    <property type="entry name" value="PsdUridine_synth_RluC/D"/>
</dbReference>
<dbReference type="InterPro" id="IPR020103">
    <property type="entry name" value="PsdUridine_synth_cat_dom_sf"/>
</dbReference>
<feature type="compositionally biased region" description="Basic residues" evidence="8">
    <location>
        <begin position="20"/>
        <end position="30"/>
    </location>
</feature>
<feature type="compositionally biased region" description="Low complexity" evidence="8">
    <location>
        <begin position="337"/>
        <end position="348"/>
    </location>
</feature>
<dbReference type="EMBL" id="CACRXK020002752">
    <property type="protein sequence ID" value="CAB3995868.1"/>
    <property type="molecule type" value="Genomic_DNA"/>
</dbReference>
<accession>A0A6S7GV36</accession>
<protein>
    <recommendedName>
        <fullName evidence="6">Pseudouridylate synthase RPUSD2</fullName>
    </recommendedName>
    <alternativeName>
        <fullName evidence="7">RNA pseudouridylate synthase domain-containing protein 2</fullName>
    </alternativeName>
</protein>
<dbReference type="CDD" id="cd02557">
    <property type="entry name" value="PseudoU_synth_ScRIB2"/>
    <property type="match status" value="1"/>
</dbReference>
<keyword evidence="3" id="KW-0507">mRNA processing</keyword>
<reference evidence="10" key="1">
    <citation type="submission" date="2020-04" db="EMBL/GenBank/DDBJ databases">
        <authorList>
            <person name="Alioto T."/>
            <person name="Alioto T."/>
            <person name="Gomez Garrido J."/>
        </authorList>
    </citation>
    <scope>NUCLEOTIDE SEQUENCE</scope>
    <source>
        <strain evidence="10">A484AB</strain>
    </source>
</reference>
<keyword evidence="11" id="KW-1185">Reference proteome</keyword>
<evidence type="ECO:0000259" key="9">
    <source>
        <dbReference type="Pfam" id="PF00849"/>
    </source>
</evidence>
<comment type="similarity">
    <text evidence="1">Belongs to the pseudouridine synthase RluA family.</text>
</comment>
<evidence type="ECO:0000313" key="11">
    <source>
        <dbReference type="Proteomes" id="UP001152795"/>
    </source>
</evidence>
<dbReference type="GO" id="GO:0006397">
    <property type="term" value="P:mRNA processing"/>
    <property type="evidence" value="ECO:0007669"/>
    <property type="project" value="UniProtKB-KW"/>
</dbReference>
<evidence type="ECO:0000313" key="10">
    <source>
        <dbReference type="EMBL" id="CAB3995868.1"/>
    </source>
</evidence>
<dbReference type="PANTHER" id="PTHR21600:SF40">
    <property type="entry name" value="PSEUDOURIDYLATE SYNTHASE RPUSD2"/>
    <property type="match status" value="1"/>
</dbReference>
<comment type="caution">
    <text evidence="10">The sequence shown here is derived from an EMBL/GenBank/DDBJ whole genome shotgun (WGS) entry which is preliminary data.</text>
</comment>
<dbReference type="FunFam" id="3.30.2350.10:FF:000010">
    <property type="entry name" value="RNA pseudouridine synthase domain-containing 2"/>
    <property type="match status" value="1"/>
</dbReference>
<organism evidence="10 11">
    <name type="scientific">Paramuricea clavata</name>
    <name type="common">Red gorgonian</name>
    <name type="synonym">Violescent sea-whip</name>
    <dbReference type="NCBI Taxonomy" id="317549"/>
    <lineage>
        <taxon>Eukaryota</taxon>
        <taxon>Metazoa</taxon>
        <taxon>Cnidaria</taxon>
        <taxon>Anthozoa</taxon>
        <taxon>Octocorallia</taxon>
        <taxon>Malacalcyonacea</taxon>
        <taxon>Plexauridae</taxon>
        <taxon>Paramuricea</taxon>
    </lineage>
</organism>
<dbReference type="PROSITE" id="PS01129">
    <property type="entry name" value="PSI_RLU"/>
    <property type="match status" value="1"/>
</dbReference>
<dbReference type="PROSITE" id="PS50889">
    <property type="entry name" value="S4"/>
    <property type="match status" value="1"/>
</dbReference>
<dbReference type="SUPFAM" id="SSF55120">
    <property type="entry name" value="Pseudouridine synthase"/>
    <property type="match status" value="1"/>
</dbReference>
<dbReference type="InterPro" id="IPR006145">
    <property type="entry name" value="PsdUridine_synth_RsuA/RluA"/>
</dbReference>
<comment type="function">
    <text evidence="5">Pseudouridine synthase that catalyzes pseudouridylation of mRNAs.</text>
</comment>
<feature type="region of interest" description="Disordered" evidence="8">
    <location>
        <begin position="1"/>
        <end position="30"/>
    </location>
</feature>
<proteinExistence type="inferred from homology"/>
<evidence type="ECO:0000256" key="3">
    <source>
        <dbReference type="ARBA" id="ARBA00022664"/>
    </source>
</evidence>
<dbReference type="Pfam" id="PF00849">
    <property type="entry name" value="PseudoU_synth_2"/>
    <property type="match status" value="1"/>
</dbReference>